<name>A0A5E8C4S7_9ASCO</name>
<organism evidence="1 2">
    <name type="scientific">Magnusiomyces paraingens</name>
    <dbReference type="NCBI Taxonomy" id="2606893"/>
    <lineage>
        <taxon>Eukaryota</taxon>
        <taxon>Fungi</taxon>
        <taxon>Dikarya</taxon>
        <taxon>Ascomycota</taxon>
        <taxon>Saccharomycotina</taxon>
        <taxon>Dipodascomycetes</taxon>
        <taxon>Dipodascales</taxon>
        <taxon>Dipodascaceae</taxon>
        <taxon>Magnusiomyces</taxon>
    </lineage>
</organism>
<dbReference type="RefSeq" id="XP_031855930.1">
    <property type="nucleotide sequence ID" value="XM_032000039.1"/>
</dbReference>
<reference evidence="1 2" key="1">
    <citation type="submission" date="2019-09" db="EMBL/GenBank/DDBJ databases">
        <authorList>
            <person name="Brejova B."/>
        </authorList>
    </citation>
    <scope>NUCLEOTIDE SEQUENCE [LARGE SCALE GENOMIC DNA]</scope>
</reference>
<evidence type="ECO:0000313" key="2">
    <source>
        <dbReference type="Proteomes" id="UP000398389"/>
    </source>
</evidence>
<accession>A0A5E8C4S7</accession>
<dbReference type="GeneID" id="43584139"/>
<dbReference type="AlphaFoldDB" id="A0A5E8C4S7"/>
<proteinExistence type="predicted"/>
<dbReference type="EMBL" id="CABVLU010000004">
    <property type="protein sequence ID" value="VVT56838.1"/>
    <property type="molecule type" value="Genomic_DNA"/>
</dbReference>
<sequence>MFQNSSINYNIPISIEYDASNNDTLFELDKISQAFCGPDTKTFFAEESLLEMDPDTLFLTADNSLLLNTNADPTTKLAYNGIGRTSPRHFSPNTTDLMISMPGIQLPIPGHMQMLDYNGIGGTSPSSLLNYITIMTTLPVEVYQSKIALGQGIIDCPLSNTEFQDENQILIDNNCLKYLNNKQHIVKTSKVLDLEVNENSSMEADDYEMASETFDIPVNLSKQDCLNNIYVDKSFLNDSLFQLSHFKFSSITMDFSVVYPTTSESSFNVQFDPLVDNFSFENVLKQNLYFVHEFPADFEDNLSFFVNYNCSKFAFHPYYLTIRCMEYQKLIWKIEQLASLVHPGDIEKLNNYIQERLQKSEEYRKKLEEGFRWMFYLQRMDELCDAEINEGIYGSSYLSIFYQIQKIFLDLDCDINIKINALEKVTRELTCLKDLLEISSVQVVV</sequence>
<protein>
    <submittedName>
        <fullName evidence="1">Uncharacterized protein</fullName>
    </submittedName>
</protein>
<dbReference type="Proteomes" id="UP000398389">
    <property type="component" value="Unassembled WGS sequence"/>
</dbReference>
<evidence type="ECO:0000313" key="1">
    <source>
        <dbReference type="EMBL" id="VVT56838.1"/>
    </source>
</evidence>
<gene>
    <name evidence="1" type="ORF">SAPINGB_P005325</name>
</gene>
<keyword evidence="2" id="KW-1185">Reference proteome</keyword>